<dbReference type="GO" id="GO:0070098">
    <property type="term" value="P:chemokine-mediated signaling pathway"/>
    <property type="evidence" value="ECO:0007669"/>
    <property type="project" value="TreeGrafter"/>
</dbReference>
<feature type="chain" id="PRO_5019246845" description="Chemokine interleukin-8-like domain-containing protein" evidence="2">
    <location>
        <begin position="22"/>
        <end position="102"/>
    </location>
</feature>
<feature type="signal peptide" evidence="2">
    <location>
        <begin position="1"/>
        <end position="21"/>
    </location>
</feature>
<dbReference type="Ensembl" id="ENSCHIT00000026357.1">
    <property type="protein sequence ID" value="ENSCHIP00000018542.1"/>
    <property type="gene ID" value="ENSCHIG00000017931.1"/>
</dbReference>
<dbReference type="GO" id="GO:0005615">
    <property type="term" value="C:extracellular space"/>
    <property type="evidence" value="ECO:0007669"/>
    <property type="project" value="UniProtKB-KW"/>
</dbReference>
<dbReference type="GO" id="GO:0008009">
    <property type="term" value="F:chemokine activity"/>
    <property type="evidence" value="ECO:0007669"/>
    <property type="project" value="InterPro"/>
</dbReference>
<keyword evidence="1" id="KW-0202">Cytokine</keyword>
<name>A0A452F2I7_CAPHI</name>
<dbReference type="PANTHER" id="PTHR12015">
    <property type="entry name" value="SMALL INDUCIBLE CYTOKINE A"/>
    <property type="match status" value="1"/>
</dbReference>
<reference evidence="4" key="2">
    <citation type="submission" date="2025-08" db="UniProtKB">
        <authorList>
            <consortium name="Ensembl"/>
        </authorList>
    </citation>
    <scope>IDENTIFICATION</scope>
</reference>
<sequence length="102" mass="11280">MRVSLAALAFLLTLAILHSEANEGEPADQLITCCFSYMSMAIPLSHVENYRRTRALSQGFQTRNGRSICADPGQAWVQKYIKYLDQKSKGAGYSGTFTVEGK</sequence>
<evidence type="ECO:0000256" key="1">
    <source>
        <dbReference type="ARBA" id="ARBA00022514"/>
    </source>
</evidence>
<dbReference type="SMART" id="SM00199">
    <property type="entry name" value="SCY"/>
    <property type="match status" value="1"/>
</dbReference>
<dbReference type="STRING" id="9925.ENSCHIP00000018542"/>
<dbReference type="InterPro" id="IPR001811">
    <property type="entry name" value="Chemokine_IL8-like_dom"/>
</dbReference>
<dbReference type="GO" id="GO:0048020">
    <property type="term" value="F:CCR chemokine receptor binding"/>
    <property type="evidence" value="ECO:0007669"/>
    <property type="project" value="TreeGrafter"/>
</dbReference>
<dbReference type="InterPro" id="IPR036048">
    <property type="entry name" value="Interleukin_8-like_sf"/>
</dbReference>
<evidence type="ECO:0000313" key="4">
    <source>
        <dbReference type="Ensembl" id="ENSCHIP00000018542.1"/>
    </source>
</evidence>
<dbReference type="GO" id="GO:0030335">
    <property type="term" value="P:positive regulation of cell migration"/>
    <property type="evidence" value="ECO:0007669"/>
    <property type="project" value="TreeGrafter"/>
</dbReference>
<evidence type="ECO:0000259" key="3">
    <source>
        <dbReference type="SMART" id="SM00199"/>
    </source>
</evidence>
<keyword evidence="2" id="KW-0732">Signal</keyword>
<dbReference type="InterPro" id="IPR039809">
    <property type="entry name" value="Chemokine_b/g/d"/>
</dbReference>
<dbReference type="CDD" id="cd00272">
    <property type="entry name" value="Chemokine_CC"/>
    <property type="match status" value="1"/>
</dbReference>
<reference evidence="4" key="3">
    <citation type="submission" date="2025-09" db="UniProtKB">
        <authorList>
            <consortium name="Ensembl"/>
        </authorList>
    </citation>
    <scope>IDENTIFICATION</scope>
</reference>
<feature type="domain" description="Chemokine interleukin-8-like" evidence="3">
    <location>
        <begin position="30"/>
        <end position="84"/>
    </location>
</feature>
<dbReference type="Pfam" id="PF00048">
    <property type="entry name" value="IL8"/>
    <property type="match status" value="1"/>
</dbReference>
<keyword evidence="5" id="KW-1185">Reference proteome</keyword>
<dbReference type="Gene3D" id="2.40.50.40">
    <property type="match status" value="1"/>
</dbReference>
<protein>
    <recommendedName>
        <fullName evidence="3">Chemokine interleukin-8-like domain-containing protein</fullName>
    </recommendedName>
</protein>
<evidence type="ECO:0000256" key="2">
    <source>
        <dbReference type="SAM" id="SignalP"/>
    </source>
</evidence>
<accession>A0A452F2I7</accession>
<organism evidence="4 5">
    <name type="scientific">Capra hircus</name>
    <name type="common">Goat</name>
    <dbReference type="NCBI Taxonomy" id="9925"/>
    <lineage>
        <taxon>Eukaryota</taxon>
        <taxon>Metazoa</taxon>
        <taxon>Chordata</taxon>
        <taxon>Craniata</taxon>
        <taxon>Vertebrata</taxon>
        <taxon>Euteleostomi</taxon>
        <taxon>Mammalia</taxon>
        <taxon>Eutheria</taxon>
        <taxon>Laurasiatheria</taxon>
        <taxon>Artiodactyla</taxon>
        <taxon>Ruminantia</taxon>
        <taxon>Pecora</taxon>
        <taxon>Bovidae</taxon>
        <taxon>Caprinae</taxon>
        <taxon>Capra</taxon>
    </lineage>
</organism>
<dbReference type="PANTHER" id="PTHR12015:SF149">
    <property type="entry name" value="REGAKINE-1"/>
    <property type="match status" value="1"/>
</dbReference>
<reference evidence="4 5" key="1">
    <citation type="submission" date="2016-04" db="EMBL/GenBank/DDBJ databases">
        <title>Polished mammalian reference genomes with single-molecule sequencing and chromosome conformation capture applied to the Capra hircus genome.</title>
        <authorList>
            <person name="Bickhart D.M."/>
            <person name="Koren S."/>
            <person name="Rosen B."/>
            <person name="Hastie A."/>
            <person name="Liachko I."/>
            <person name="Sullivan S.T."/>
            <person name="Burton J."/>
            <person name="Sayre B.L."/>
            <person name="Huson H.J."/>
            <person name="Lee J."/>
            <person name="Lam E."/>
            <person name="Kelley C.M."/>
            <person name="Hutchison J.L."/>
            <person name="Zhou Y."/>
            <person name="Sun J."/>
            <person name="Crisa A."/>
            <person name="Schwartz J.C."/>
            <person name="Hammond J.A."/>
            <person name="Schroeder S.G."/>
            <person name="Liu G.E."/>
            <person name="Dunham M."/>
            <person name="Shendure J."/>
            <person name="Sonstegard T.S."/>
            <person name="Phillippy A.M."/>
            <person name="Van Tassell C.P."/>
            <person name="Smith T.P."/>
        </authorList>
    </citation>
    <scope>NUCLEOTIDE SEQUENCE [LARGE SCALE GENOMIC DNA]</scope>
</reference>
<dbReference type="GeneTree" id="ENSGT01030000237935"/>
<dbReference type="GO" id="GO:0061844">
    <property type="term" value="P:antimicrobial humoral immune response mediated by antimicrobial peptide"/>
    <property type="evidence" value="ECO:0007669"/>
    <property type="project" value="TreeGrafter"/>
</dbReference>
<evidence type="ECO:0000313" key="5">
    <source>
        <dbReference type="Proteomes" id="UP000291000"/>
    </source>
</evidence>
<dbReference type="GO" id="GO:0048245">
    <property type="term" value="P:eosinophil chemotaxis"/>
    <property type="evidence" value="ECO:0007669"/>
    <property type="project" value="TreeGrafter"/>
</dbReference>
<dbReference type="SUPFAM" id="SSF54117">
    <property type="entry name" value="Interleukin 8-like chemokines"/>
    <property type="match status" value="1"/>
</dbReference>
<dbReference type="Bgee" id="ENSCHIG00000017931">
    <property type="expression patterns" value="Expressed in liver and 8 other cell types or tissues"/>
</dbReference>
<dbReference type="AlphaFoldDB" id="A0A452F2I7"/>
<dbReference type="OMA" id="HVENYRR"/>
<proteinExistence type="predicted"/>
<dbReference type="EMBL" id="LWLT01000022">
    <property type="status" value="NOT_ANNOTATED_CDS"/>
    <property type="molecule type" value="Genomic_DNA"/>
</dbReference>
<dbReference type="Proteomes" id="UP000291000">
    <property type="component" value="Chromosome 19"/>
</dbReference>
<dbReference type="GO" id="GO:0006954">
    <property type="term" value="P:inflammatory response"/>
    <property type="evidence" value="ECO:0007669"/>
    <property type="project" value="TreeGrafter"/>
</dbReference>